<proteinExistence type="predicted"/>
<evidence type="ECO:0000313" key="3">
    <source>
        <dbReference type="Proteomes" id="UP000008641"/>
    </source>
</evidence>
<gene>
    <name evidence="2" type="ordered locus">Weevi_0108</name>
</gene>
<dbReference type="EMBL" id="CP002455">
    <property type="protein sequence ID" value="ADX66834.1"/>
    <property type="molecule type" value="Genomic_DNA"/>
</dbReference>
<sequence>MEFDFKELVARAHFDYVGPAFPNWWANNKTKFVLPGLNNVNADQLTGGKYFMTLKLRDSSGKEYSLPNEPLISLSLAKTIVETPTVGKHRRGTVKEYICTEDYNISIRGVCFSDDMARYPAESVSLLNELFAKNEALDVVDSWFFTLFDINKVVLQEIEIDDMVGEQGLQRYTMRAVSDMDFYAEIDEQNYQQQQLLG</sequence>
<dbReference type="AlphaFoldDB" id="F0P2U4"/>
<dbReference type="STRING" id="865938.Weevi_0108"/>
<reference evidence="2 3" key="1">
    <citation type="journal article" date="2011" name="Stand. Genomic Sci.">
        <title>Complete genome sequence of Weeksella virosa type strain (9751).</title>
        <authorList>
            <person name="Lang E."/>
            <person name="Teshima H."/>
            <person name="Lucas S."/>
            <person name="Lapidus A."/>
            <person name="Hammon N."/>
            <person name="Deshpande S."/>
            <person name="Nolan M."/>
            <person name="Cheng J.F."/>
            <person name="Pitluck S."/>
            <person name="Liolios K."/>
            <person name="Pagani I."/>
            <person name="Mikhailova N."/>
            <person name="Ivanova N."/>
            <person name="Mavromatis K."/>
            <person name="Pati A."/>
            <person name="Tapia R."/>
            <person name="Han C."/>
            <person name="Goodwin L."/>
            <person name="Chen A."/>
            <person name="Palaniappan K."/>
            <person name="Land M."/>
            <person name="Hauser L."/>
            <person name="Chang Y.J."/>
            <person name="Jeffries C.D."/>
            <person name="Brambilla E.M."/>
            <person name="Kopitz M."/>
            <person name="Rohde M."/>
            <person name="Goker M."/>
            <person name="Tindall B.J."/>
            <person name="Detter J.C."/>
            <person name="Woyke T."/>
            <person name="Bristow J."/>
            <person name="Eisen J.A."/>
            <person name="Markowitz V."/>
            <person name="Hugenholtz P."/>
            <person name="Klenk H.P."/>
            <person name="Kyrpides N.C."/>
        </authorList>
    </citation>
    <scope>NUCLEOTIDE SEQUENCE [LARGE SCALE GENOMIC DNA]</scope>
    <source>
        <strain evidence="3">ATCC 43766 / DSM 16922 / JCM 21250 / NBRC 16016 / NCTC 11634 / CL345/78</strain>
    </source>
</reference>
<keyword evidence="3" id="KW-1185">Reference proteome</keyword>
<dbReference type="Proteomes" id="UP000008641">
    <property type="component" value="Chromosome"/>
</dbReference>
<dbReference type="RefSeq" id="WP_013597226.1">
    <property type="nucleotide sequence ID" value="NC_015144.1"/>
</dbReference>
<accession>F0P2U4</accession>
<dbReference type="HOGENOM" id="CLU_1376010_0_0_10"/>
<dbReference type="InterPro" id="IPR046109">
    <property type="entry name" value="DUF6046"/>
</dbReference>
<protein>
    <recommendedName>
        <fullName evidence="1">DUF6046 domain-containing protein</fullName>
    </recommendedName>
</protein>
<name>F0P2U4_WEEVC</name>
<feature type="domain" description="DUF6046" evidence="1">
    <location>
        <begin position="66"/>
        <end position="181"/>
    </location>
</feature>
<dbReference type="Pfam" id="PF19512">
    <property type="entry name" value="DUF6046"/>
    <property type="match status" value="1"/>
</dbReference>
<dbReference type="OrthoDB" id="1351182at2"/>
<organism evidence="2 3">
    <name type="scientific">Weeksella virosa (strain ATCC 43766 / DSM 16922 / JCM 21250 / CCUG 30538 / CDC 9751 / IAM 14551 / NBRC 16016 / NCTC 11634 / CL345/78)</name>
    <dbReference type="NCBI Taxonomy" id="865938"/>
    <lineage>
        <taxon>Bacteria</taxon>
        <taxon>Pseudomonadati</taxon>
        <taxon>Bacteroidota</taxon>
        <taxon>Flavobacteriia</taxon>
        <taxon>Flavobacteriales</taxon>
        <taxon>Weeksellaceae</taxon>
        <taxon>Weeksella</taxon>
    </lineage>
</organism>
<evidence type="ECO:0000259" key="1">
    <source>
        <dbReference type="Pfam" id="PF19512"/>
    </source>
</evidence>
<dbReference type="eggNOG" id="ENOG5030FPH">
    <property type="taxonomic scope" value="Bacteria"/>
</dbReference>
<reference evidence="3" key="2">
    <citation type="journal article" date="2011" name="Stand. Genomic Sci.">
        <title>Complete genome sequence of Weeksella virosa type strain (9751T).</title>
        <authorList>
            <person name="Lang E."/>
            <person name="Teshima H."/>
            <person name="Lucas S."/>
            <person name="Lapidus A."/>
            <person name="Hammon N."/>
            <person name="Deshpande S."/>
            <person name="Nolan M."/>
            <person name="Cheng J."/>
            <person name="Pitluck S."/>
            <person name="Liolios K."/>
            <person name="Pagani I."/>
            <person name="Mikhailova N."/>
            <person name="Ivanova N."/>
            <person name="Mavromatis K."/>
            <person name="Pati A."/>
            <person name="Tapia R."/>
            <person name="Han C."/>
            <person name="Goodwin L."/>
            <person name="Chen A."/>
            <person name="Palaniappan K."/>
            <person name="Land M."/>
            <person name="Hauser L."/>
            <person name="Chang Y."/>
            <person name="Jeffries C."/>
            <person name="Brambilla E."/>
            <person name="Kopitz M."/>
            <person name="Rohde M."/>
            <person name="Goker M."/>
            <person name="Tindall B."/>
            <person name="Detter J."/>
            <person name="Woyke T."/>
            <person name="Bristow J."/>
            <person name="Eisen J."/>
            <person name="Markowitz V."/>
            <person name="Hugenholtz P."/>
            <person name="Klenk H."/>
            <person name="Kyrpides N."/>
        </authorList>
    </citation>
    <scope>NUCLEOTIDE SEQUENCE [LARGE SCALE GENOMIC DNA]</scope>
    <source>
        <strain evidence="3">ATCC 43766 / DSM 16922 / JCM 21250 / NBRC 16016 / NCTC 11634 / CL345/78</strain>
    </source>
</reference>
<dbReference type="KEGG" id="wvi:Weevi_0108"/>
<evidence type="ECO:0000313" key="2">
    <source>
        <dbReference type="EMBL" id="ADX66834.1"/>
    </source>
</evidence>